<dbReference type="Proteomes" id="UP001164706">
    <property type="component" value="Chromosome"/>
</dbReference>
<evidence type="ECO:0000313" key="1">
    <source>
        <dbReference type="EMBL" id="WAB81008.1"/>
    </source>
</evidence>
<proteinExistence type="predicted"/>
<accession>A0A9E8S892</accession>
<sequence>MTNQGTADRDLESTHCPDCGTVAPLPIVYGYPGPHHIRAALRGEIALGGQVHSPVRPSFECRNEHCGHTFDTPTL</sequence>
<evidence type="ECO:0000313" key="2">
    <source>
        <dbReference type="Proteomes" id="UP001164706"/>
    </source>
</evidence>
<protein>
    <submittedName>
        <fullName evidence="1">Uncharacterized protein</fullName>
    </submittedName>
</protein>
<organism evidence="1 2">
    <name type="scientific">Microcella daejeonensis</name>
    <dbReference type="NCBI Taxonomy" id="2994971"/>
    <lineage>
        <taxon>Bacteria</taxon>
        <taxon>Bacillati</taxon>
        <taxon>Actinomycetota</taxon>
        <taxon>Actinomycetes</taxon>
        <taxon>Micrococcales</taxon>
        <taxon>Microbacteriaceae</taxon>
        <taxon>Microcella</taxon>
    </lineage>
</organism>
<reference evidence="1" key="1">
    <citation type="submission" date="2022-11" db="EMBL/GenBank/DDBJ databases">
        <title>Description of Microcella daejonensis nov. sp, isolated from riverside soil.</title>
        <authorList>
            <person name="Molina K.M."/>
            <person name="Kim S.B."/>
        </authorList>
    </citation>
    <scope>NUCLEOTIDE SEQUENCE</scope>
    <source>
        <strain evidence="1">MMS21-STM12</strain>
    </source>
</reference>
<gene>
    <name evidence="1" type="ORF">OVN18_10645</name>
</gene>
<dbReference type="EMBL" id="CP113089">
    <property type="protein sequence ID" value="WAB81008.1"/>
    <property type="molecule type" value="Genomic_DNA"/>
</dbReference>
<keyword evidence="2" id="KW-1185">Reference proteome</keyword>
<dbReference type="RefSeq" id="WP_267780755.1">
    <property type="nucleotide sequence ID" value="NZ_CP113089.1"/>
</dbReference>
<name>A0A9E8S892_9MICO</name>
<dbReference type="AlphaFoldDB" id="A0A9E8S892"/>
<dbReference type="KEGG" id="mdb:OVN18_10645"/>